<accession>A0ABQ8X267</accession>
<keyword evidence="5" id="KW-1185">Reference proteome</keyword>
<dbReference type="Pfam" id="PF09103">
    <property type="entry name" value="BRCA-2_OB1"/>
    <property type="match status" value="1"/>
</dbReference>
<feature type="region of interest" description="Disordered" evidence="1">
    <location>
        <begin position="54"/>
        <end position="104"/>
    </location>
</feature>
<feature type="compositionally biased region" description="Basic residues" evidence="1">
    <location>
        <begin position="57"/>
        <end position="77"/>
    </location>
</feature>
<evidence type="ECO:0000313" key="5">
    <source>
        <dbReference type="Proteomes" id="UP001150062"/>
    </source>
</evidence>
<dbReference type="Pfam" id="PF09169">
    <property type="entry name" value="BRCA-2_helical"/>
    <property type="match status" value="1"/>
</dbReference>
<dbReference type="InterPro" id="IPR036315">
    <property type="entry name" value="BRCA2_hlx_sf"/>
</dbReference>
<evidence type="ECO:0000259" key="2">
    <source>
        <dbReference type="Pfam" id="PF09103"/>
    </source>
</evidence>
<organism evidence="4 5">
    <name type="scientific">Anaeramoeba flamelloides</name>
    <dbReference type="NCBI Taxonomy" id="1746091"/>
    <lineage>
        <taxon>Eukaryota</taxon>
        <taxon>Metamonada</taxon>
        <taxon>Anaeramoebidae</taxon>
        <taxon>Anaeramoeba</taxon>
    </lineage>
</organism>
<dbReference type="PANTHER" id="PTHR11289:SF0">
    <property type="entry name" value="BREAST CANCER TYPE 2 SUSCEPTIBILITY PROTEIN"/>
    <property type="match status" value="1"/>
</dbReference>
<dbReference type="InterPro" id="IPR015252">
    <property type="entry name" value="BRCA2_hlx"/>
</dbReference>
<feature type="domain" description="Breast cancer type 2 susceptibility protein helical" evidence="3">
    <location>
        <begin position="137"/>
        <end position="281"/>
    </location>
</feature>
<feature type="compositionally biased region" description="Polar residues" evidence="1">
    <location>
        <begin position="15"/>
        <end position="32"/>
    </location>
</feature>
<dbReference type="InterPro" id="IPR012340">
    <property type="entry name" value="NA-bd_OB-fold"/>
</dbReference>
<feature type="region of interest" description="Disordered" evidence="1">
    <location>
        <begin position="351"/>
        <end position="394"/>
    </location>
</feature>
<dbReference type="SUPFAM" id="SSF81872">
    <property type="entry name" value="BRCA2 helical domain"/>
    <property type="match status" value="1"/>
</dbReference>
<feature type="compositionally biased region" description="Basic and acidic residues" evidence="1">
    <location>
        <begin position="1"/>
        <end position="10"/>
    </location>
</feature>
<dbReference type="EMBL" id="JAOAOG010000342">
    <property type="protein sequence ID" value="KAJ6226531.1"/>
    <property type="molecule type" value="Genomic_DNA"/>
</dbReference>
<feature type="domain" description="BRCA2 OB1" evidence="2">
    <location>
        <begin position="397"/>
        <end position="490"/>
    </location>
</feature>
<feature type="compositionally biased region" description="Low complexity" evidence="1">
    <location>
        <begin position="357"/>
        <end position="394"/>
    </location>
</feature>
<dbReference type="Gene3D" id="2.40.50.140">
    <property type="entry name" value="Nucleic acid-binding proteins"/>
    <property type="match status" value="3"/>
</dbReference>
<gene>
    <name evidence="4" type="ORF">M0813_10749</name>
</gene>
<dbReference type="PANTHER" id="PTHR11289">
    <property type="entry name" value="BREAST CANCER TYPE 2 SUSCEPTIBILITY PROTEIN BRCA2"/>
    <property type="match status" value="1"/>
</dbReference>
<evidence type="ECO:0000256" key="1">
    <source>
        <dbReference type="SAM" id="MobiDB-lite"/>
    </source>
</evidence>
<proteinExistence type="predicted"/>
<dbReference type="InterPro" id="IPR015187">
    <property type="entry name" value="BRCA2_OB_1"/>
</dbReference>
<feature type="region of interest" description="Disordered" evidence="1">
    <location>
        <begin position="1"/>
        <end position="32"/>
    </location>
</feature>
<name>A0ABQ8X267_9EUKA</name>
<evidence type="ECO:0000259" key="3">
    <source>
        <dbReference type="Pfam" id="PF09169"/>
    </source>
</evidence>
<reference evidence="4" key="1">
    <citation type="submission" date="2022-08" db="EMBL/GenBank/DDBJ databases">
        <title>Novel sulfate-reducing endosymbionts in the free-living metamonad Anaeramoeba.</title>
        <authorList>
            <person name="Jerlstrom-Hultqvist J."/>
            <person name="Cepicka I."/>
            <person name="Gallot-Lavallee L."/>
            <person name="Salas-Leiva D."/>
            <person name="Curtis B.A."/>
            <person name="Zahonova K."/>
            <person name="Pipaliya S."/>
            <person name="Dacks J."/>
            <person name="Roger A.J."/>
        </authorList>
    </citation>
    <scope>NUCLEOTIDE SEQUENCE</scope>
    <source>
        <strain evidence="4">Schooner1</strain>
    </source>
</reference>
<protein>
    <submittedName>
        <fullName evidence="4">Breast cancer type 2 susceptibility protein</fullName>
    </submittedName>
</protein>
<sequence length="976" mass="113260">MSLVSQDHKQQQQQSKIYNNNHIMNSSMETNNNKGIVLNKENYDPNRLTIRMVQPQVRRKKRKWKQPRQVFKPKKTKSNNDEQDEENKKANKNKHNNNNKQEENNLLRQTNPLFLNFNDQNFDLPIYETQNNFLTKIEKLLQKTKNKVYSKTELLQFGLPPKIIGLNRNNCLNFKFSFQELDLINLLELLKSTKNCVTNFTKQGIGFEEIRSRLILYLLIVKTKEHPSNEWITNHYQRVVYDFGSKLRLYPKQLSQLYQKRLYFTPLHILNKLKERYRIEFTEKKQSPLSQIVDSPSLLTKGIILEISSIQMQEPQSNIQKQEQQSNIQSMTETEMEDFFSIFEQEEQNGLKKKDYSTTTKITPTHTPTKTTTPTTTTSSSTSSRISSTSSSNAITTCFSNSTEKTTNSQKYRIELTDGWYSIKALFDNHLLTLIDEGKLIEGSRLQILNSQISGFGKVTSALGYLSSDIRLSLSFNSTRIVSYNTKLGFPKPNQQLTPISLSLLKPNGGKISCIDIIIQRKSPLWLTQKKYNCNLRFRDPLQRNNEFEKIFPTNSNQDKHDENWGSILNNKNTSKHKKESIVYNSVNKTDNNENQINNNKQINNNPQNTKNCSNGNNGINNDNIGSNRHTNMGQVCNNSNVVTSNSNIKMSIIQNDNLVQNKNSEQNVNNHNNNINNSSNTNNNNTDMDMNIEINSDFVNNIDTNEPNENKIANNNNQKEWWGIHNNAQYNNKDNINNKKKNHNSSSFFELKVIDYNSNSTTHQNDKIIQIWDDSIPLWRKLKEGSRVKIYNLDFRRYSGFNENSETSFSTNIKTKFEILQENVNKNLFIPRVLTNLPSLIPLTNQTRGLNFIGILIYYSTENSIYYLADENLILAKIHLSQNSDYFFMKNSIVGSSIITAHDIYPKKYDVSTKVLTFDTNKYSFLANNNPIEKSFNRRYNNLSTYFNSDLGKKHKLHLMGHVDCIETDFEDLFL</sequence>
<evidence type="ECO:0000313" key="4">
    <source>
        <dbReference type="EMBL" id="KAJ6226531.1"/>
    </source>
</evidence>
<dbReference type="SUPFAM" id="SSF50249">
    <property type="entry name" value="Nucleic acid-binding proteins"/>
    <property type="match status" value="2"/>
</dbReference>
<feature type="region of interest" description="Disordered" evidence="1">
    <location>
        <begin position="553"/>
        <end position="639"/>
    </location>
</feature>
<dbReference type="Proteomes" id="UP001150062">
    <property type="component" value="Unassembled WGS sequence"/>
</dbReference>
<comment type="caution">
    <text evidence="4">The sequence shown here is derived from an EMBL/GenBank/DDBJ whole genome shotgun (WGS) entry which is preliminary data.</text>
</comment>
<feature type="compositionally biased region" description="Low complexity" evidence="1">
    <location>
        <begin position="588"/>
        <end position="628"/>
    </location>
</feature>
<dbReference type="InterPro" id="IPR015525">
    <property type="entry name" value="BRCA2"/>
</dbReference>